<comment type="caution">
    <text evidence="2">The sequence shown here is derived from an EMBL/GenBank/DDBJ whole genome shotgun (WGS) entry which is preliminary data.</text>
</comment>
<gene>
    <name evidence="2" type="primary">RvY_15050-1</name>
    <name evidence="2" type="synonym">RvY_15050.1</name>
    <name evidence="2" type="ORF">RvY_15050</name>
</gene>
<dbReference type="OrthoDB" id="10006912at2759"/>
<sequence length="446" mass="50796">MRYAPGSSGSRSNIRLLSAPVWTVKGIILRVVIVGFFLWLWIHLTLQYSGSDSYGLVLKCLAVDMWWVPGSMACSKIVFRPTDTPARNFEQEWAAHFQAAEVLDFKNAYLRTCSQNAYCAAAVISSGRLESPGTGLASNVNFALTVFLLSNASLTSRTFRLYVYQWNYVSWSALFRDFTTDSPCQIVRTVDVAEWTPVNQTFETFQLQIGRNGEAELTGGKDVLRELNSEHYIDFFFDIRDKYEDAKGRDETFRRKSILARALLDLQPELFAVVKQVWTQLTESGGYLAVHIRRGDKVAMRETPDFPLLFYVRTLRRVCHTNTGQCSRTVFVSCDDPEVCRQFEKMAQDCFQVTNFRREVEKAQLAPWFNSSSVVFRDQKGFNSLPAADRLQSAKEMVINIYLAAMADFVVCTYSSNICRLVALLKNGTLSDLNVSSLDWPYWTMI</sequence>
<dbReference type="PANTHER" id="PTHR13132">
    <property type="entry name" value="ALPHA- 1,6 -FUCOSYLTRANSFERASE"/>
    <property type="match status" value="1"/>
</dbReference>
<accession>A0A1D1VTH9</accession>
<keyword evidence="1" id="KW-1133">Transmembrane helix</keyword>
<protein>
    <recommendedName>
        <fullName evidence="4">Peptide-O-fucosyltransferase</fullName>
    </recommendedName>
</protein>
<keyword evidence="1" id="KW-0472">Membrane</keyword>
<dbReference type="PANTHER" id="PTHR13132:SF29">
    <property type="entry name" value="ALPHA-(1,6)-FUCOSYLTRANSFERASE"/>
    <property type="match status" value="1"/>
</dbReference>
<evidence type="ECO:0000256" key="1">
    <source>
        <dbReference type="SAM" id="Phobius"/>
    </source>
</evidence>
<feature type="transmembrane region" description="Helical" evidence="1">
    <location>
        <begin position="21"/>
        <end position="42"/>
    </location>
</feature>
<dbReference type="AlphaFoldDB" id="A0A1D1VTH9"/>
<reference evidence="2 3" key="1">
    <citation type="journal article" date="2016" name="Nat. Commun.">
        <title>Extremotolerant tardigrade genome and improved radiotolerance of human cultured cells by tardigrade-unique protein.</title>
        <authorList>
            <person name="Hashimoto T."/>
            <person name="Horikawa D.D."/>
            <person name="Saito Y."/>
            <person name="Kuwahara H."/>
            <person name="Kozuka-Hata H."/>
            <person name="Shin-I T."/>
            <person name="Minakuchi Y."/>
            <person name="Ohishi K."/>
            <person name="Motoyama A."/>
            <person name="Aizu T."/>
            <person name="Enomoto A."/>
            <person name="Kondo K."/>
            <person name="Tanaka S."/>
            <person name="Hara Y."/>
            <person name="Koshikawa S."/>
            <person name="Sagara H."/>
            <person name="Miura T."/>
            <person name="Yokobori S."/>
            <person name="Miyagawa K."/>
            <person name="Suzuki Y."/>
            <person name="Kubo T."/>
            <person name="Oyama M."/>
            <person name="Kohara Y."/>
            <person name="Fujiyama A."/>
            <person name="Arakawa K."/>
            <person name="Katayama T."/>
            <person name="Toyoda A."/>
            <person name="Kunieda T."/>
        </authorList>
    </citation>
    <scope>NUCLEOTIDE SEQUENCE [LARGE SCALE GENOMIC DNA]</scope>
    <source>
        <strain evidence="2 3">YOKOZUNA-1</strain>
    </source>
</reference>
<evidence type="ECO:0000313" key="2">
    <source>
        <dbReference type="EMBL" id="GAV04830.1"/>
    </source>
</evidence>
<dbReference type="Proteomes" id="UP000186922">
    <property type="component" value="Unassembled WGS sequence"/>
</dbReference>
<dbReference type="GO" id="GO:0046921">
    <property type="term" value="F:alpha-(1-&gt;6)-fucosyltransferase activity"/>
    <property type="evidence" value="ECO:0007669"/>
    <property type="project" value="TreeGrafter"/>
</dbReference>
<keyword evidence="1" id="KW-0812">Transmembrane</keyword>
<name>A0A1D1VTH9_RAMVA</name>
<proteinExistence type="predicted"/>
<keyword evidence="3" id="KW-1185">Reference proteome</keyword>
<dbReference type="EMBL" id="BDGG01000011">
    <property type="protein sequence ID" value="GAV04830.1"/>
    <property type="molecule type" value="Genomic_DNA"/>
</dbReference>
<dbReference type="Gene3D" id="3.40.50.11350">
    <property type="match status" value="1"/>
</dbReference>
<evidence type="ECO:0008006" key="4">
    <source>
        <dbReference type="Google" id="ProtNLM"/>
    </source>
</evidence>
<dbReference type="GO" id="GO:0006487">
    <property type="term" value="P:protein N-linked glycosylation"/>
    <property type="evidence" value="ECO:0007669"/>
    <property type="project" value="TreeGrafter"/>
</dbReference>
<organism evidence="2 3">
    <name type="scientific">Ramazzottius varieornatus</name>
    <name type="common">Water bear</name>
    <name type="synonym">Tardigrade</name>
    <dbReference type="NCBI Taxonomy" id="947166"/>
    <lineage>
        <taxon>Eukaryota</taxon>
        <taxon>Metazoa</taxon>
        <taxon>Ecdysozoa</taxon>
        <taxon>Tardigrada</taxon>
        <taxon>Eutardigrada</taxon>
        <taxon>Parachela</taxon>
        <taxon>Hypsibioidea</taxon>
        <taxon>Ramazzottiidae</taxon>
        <taxon>Ramazzottius</taxon>
    </lineage>
</organism>
<evidence type="ECO:0000313" key="3">
    <source>
        <dbReference type="Proteomes" id="UP000186922"/>
    </source>
</evidence>